<evidence type="ECO:0000313" key="1">
    <source>
        <dbReference type="EMBL" id="GGC52288.1"/>
    </source>
</evidence>
<reference evidence="1" key="2">
    <citation type="submission" date="2020-09" db="EMBL/GenBank/DDBJ databases">
        <authorList>
            <person name="Sun Q."/>
            <person name="Sedlacek I."/>
        </authorList>
    </citation>
    <scope>NUCLEOTIDE SEQUENCE</scope>
    <source>
        <strain evidence="1">CCM 7217</strain>
    </source>
</reference>
<proteinExistence type="predicted"/>
<dbReference type="Proteomes" id="UP000646833">
    <property type="component" value="Unassembled WGS sequence"/>
</dbReference>
<organism evidence="1 2">
    <name type="scientific">Haloferax sulfurifontis</name>
    <dbReference type="NCBI Taxonomy" id="255616"/>
    <lineage>
        <taxon>Archaea</taxon>
        <taxon>Methanobacteriati</taxon>
        <taxon>Methanobacteriota</taxon>
        <taxon>Stenosarchaea group</taxon>
        <taxon>Halobacteria</taxon>
        <taxon>Halobacteriales</taxon>
        <taxon>Haloferacaceae</taxon>
        <taxon>Haloferax</taxon>
    </lineage>
</organism>
<protein>
    <submittedName>
        <fullName evidence="1">Uncharacterized protein</fullName>
    </submittedName>
</protein>
<dbReference type="AlphaFoldDB" id="A0A830E5G8"/>
<gene>
    <name evidence="1" type="ORF">GCM10007209_12440</name>
</gene>
<evidence type="ECO:0000313" key="2">
    <source>
        <dbReference type="Proteomes" id="UP000646833"/>
    </source>
</evidence>
<name>A0A830E5G8_9EURY</name>
<comment type="caution">
    <text evidence="1">The sequence shown here is derived from an EMBL/GenBank/DDBJ whole genome shotgun (WGS) entry which is preliminary data.</text>
</comment>
<dbReference type="EMBL" id="BMCI01000002">
    <property type="protein sequence ID" value="GGC52288.1"/>
    <property type="molecule type" value="Genomic_DNA"/>
</dbReference>
<reference evidence="1" key="1">
    <citation type="journal article" date="2014" name="Int. J. Syst. Evol. Microbiol.">
        <title>Complete genome sequence of Corynebacterium casei LMG S-19264T (=DSM 44701T), isolated from a smear-ripened cheese.</title>
        <authorList>
            <consortium name="US DOE Joint Genome Institute (JGI-PGF)"/>
            <person name="Walter F."/>
            <person name="Albersmeier A."/>
            <person name="Kalinowski J."/>
            <person name="Ruckert C."/>
        </authorList>
    </citation>
    <scope>NUCLEOTIDE SEQUENCE</scope>
    <source>
        <strain evidence="1">CCM 7217</strain>
    </source>
</reference>
<sequence length="168" mass="18715">MHRIIPDVETIVGWSDSHSFDDLYTAIQSCGCVITLPQRTVDILEGGQLADREFIKNADVKKCDEKVFLRKEARHFEAGTSAIAAISLSSEFDTATFCVSDSQEVQEAFETAGVDYWNTVYVGAHLMDQGTMDFEETQRVIGELRDEIDSIPPNYTALLRKETASSPV</sequence>
<accession>A0A830E5G8</accession>